<dbReference type="RefSeq" id="WP_102623057.1">
    <property type="nucleotide sequence ID" value="NZ_BSQD01000003.1"/>
</dbReference>
<evidence type="ECO:0000313" key="2">
    <source>
        <dbReference type="EMBL" id="SMF18343.1"/>
    </source>
</evidence>
<keyword evidence="3" id="KW-1185">Reference proteome</keyword>
<evidence type="ECO:0000256" key="1">
    <source>
        <dbReference type="SAM" id="MobiDB-lite"/>
    </source>
</evidence>
<feature type="compositionally biased region" description="Acidic residues" evidence="1">
    <location>
        <begin position="133"/>
        <end position="142"/>
    </location>
</feature>
<dbReference type="EMBL" id="FXAH01000003">
    <property type="protein sequence ID" value="SMF18343.1"/>
    <property type="molecule type" value="Genomic_DNA"/>
</dbReference>
<reference evidence="3" key="1">
    <citation type="submission" date="2017-04" db="EMBL/GenBank/DDBJ databases">
        <authorList>
            <person name="Varghese N."/>
            <person name="Submissions S."/>
        </authorList>
    </citation>
    <scope>NUCLEOTIDE SEQUENCE [LARGE SCALE GENOMIC DNA]</scope>
    <source>
        <strain evidence="3">Ballard 720</strain>
    </source>
</reference>
<proteinExistence type="predicted"/>
<dbReference type="Proteomes" id="UP000192911">
    <property type="component" value="Unassembled WGS sequence"/>
</dbReference>
<feature type="compositionally biased region" description="Basic residues" evidence="1">
    <location>
        <begin position="178"/>
        <end position="189"/>
    </location>
</feature>
<gene>
    <name evidence="2" type="ORF">SAMN06295900_103423</name>
</gene>
<accession>A0A1X7DMQ0</accession>
<dbReference type="GeneID" id="95548367"/>
<feature type="region of interest" description="Disordered" evidence="1">
    <location>
        <begin position="80"/>
        <end position="189"/>
    </location>
</feature>
<organism evidence="2 3">
    <name type="scientific">Trinickia caryophylli</name>
    <name type="common">Paraburkholderia caryophylli</name>
    <dbReference type="NCBI Taxonomy" id="28094"/>
    <lineage>
        <taxon>Bacteria</taxon>
        <taxon>Pseudomonadati</taxon>
        <taxon>Pseudomonadota</taxon>
        <taxon>Betaproteobacteria</taxon>
        <taxon>Burkholderiales</taxon>
        <taxon>Burkholderiaceae</taxon>
        <taxon>Trinickia</taxon>
    </lineage>
</organism>
<dbReference type="AlphaFoldDB" id="A0A1X7DMQ0"/>
<dbReference type="OrthoDB" id="9008877at2"/>
<sequence>MNQSSERLVVFVTAAQKRAIATKAASLGISVSELLRRAVLAYGETAEEVRAARIVDSWRAPAPPDGLSDTLRRIAAAAGAPVAAPVESHDRADAPDAASRPAGQPGQDAEQSAPGSVAAAVAQALAELPPNGESDEGEDGNPDVDVQTVARVTANWWHGATAAEPDEPAGDGKERDTRVRRRRRGHDEP</sequence>
<name>A0A1X7DMQ0_TRICW</name>
<evidence type="ECO:0000313" key="3">
    <source>
        <dbReference type="Proteomes" id="UP000192911"/>
    </source>
</evidence>
<protein>
    <submittedName>
        <fullName evidence="2">Uncharacterized protein</fullName>
    </submittedName>
</protein>
<feature type="compositionally biased region" description="Low complexity" evidence="1">
    <location>
        <begin position="111"/>
        <end position="129"/>
    </location>
</feature>